<evidence type="ECO:0000256" key="1">
    <source>
        <dbReference type="SAM" id="MobiDB-lite"/>
    </source>
</evidence>
<evidence type="ECO:0000313" key="2">
    <source>
        <dbReference type="EMBL" id="CAA7057777.1"/>
    </source>
</evidence>
<evidence type="ECO:0000313" key="3">
    <source>
        <dbReference type="Proteomes" id="UP000467841"/>
    </source>
</evidence>
<gene>
    <name evidence="2" type="ORF">MERR_LOCUS45013</name>
</gene>
<dbReference type="Proteomes" id="UP000467841">
    <property type="component" value="Unassembled WGS sequence"/>
</dbReference>
<protein>
    <submittedName>
        <fullName evidence="2">Uncharacterized protein</fullName>
    </submittedName>
</protein>
<accession>A0A6D2KZ55</accession>
<dbReference type="AlphaFoldDB" id="A0A6D2KZ55"/>
<feature type="compositionally biased region" description="Basic and acidic residues" evidence="1">
    <location>
        <begin position="29"/>
        <end position="45"/>
    </location>
</feature>
<sequence length="115" mass="12916">MDIDVASQGSFLNLTIEQGELLVENLAKSEESYNESHDVTPKESSYEDSTWTALQDKLDRLEKLLSVQNRGVCLDLEQRQEEANFVVKNGISNQESMLPQSIGLTMKSNKLPTEP</sequence>
<keyword evidence="3" id="KW-1185">Reference proteome</keyword>
<feature type="region of interest" description="Disordered" evidence="1">
    <location>
        <begin position="29"/>
        <end position="48"/>
    </location>
</feature>
<name>A0A6D2KZ55_9BRAS</name>
<comment type="caution">
    <text evidence="2">The sequence shown here is derived from an EMBL/GenBank/DDBJ whole genome shotgun (WGS) entry which is preliminary data.</text>
</comment>
<reference evidence="2" key="1">
    <citation type="submission" date="2020-01" db="EMBL/GenBank/DDBJ databases">
        <authorList>
            <person name="Mishra B."/>
        </authorList>
    </citation>
    <scope>NUCLEOTIDE SEQUENCE [LARGE SCALE GENOMIC DNA]</scope>
</reference>
<organism evidence="2 3">
    <name type="scientific">Microthlaspi erraticum</name>
    <dbReference type="NCBI Taxonomy" id="1685480"/>
    <lineage>
        <taxon>Eukaryota</taxon>
        <taxon>Viridiplantae</taxon>
        <taxon>Streptophyta</taxon>
        <taxon>Embryophyta</taxon>
        <taxon>Tracheophyta</taxon>
        <taxon>Spermatophyta</taxon>
        <taxon>Magnoliopsida</taxon>
        <taxon>eudicotyledons</taxon>
        <taxon>Gunneridae</taxon>
        <taxon>Pentapetalae</taxon>
        <taxon>rosids</taxon>
        <taxon>malvids</taxon>
        <taxon>Brassicales</taxon>
        <taxon>Brassicaceae</taxon>
        <taxon>Coluteocarpeae</taxon>
        <taxon>Microthlaspi</taxon>
    </lineage>
</organism>
<proteinExistence type="predicted"/>
<dbReference type="EMBL" id="CACVBM020001706">
    <property type="protein sequence ID" value="CAA7057777.1"/>
    <property type="molecule type" value="Genomic_DNA"/>
</dbReference>